<evidence type="ECO:0000256" key="1">
    <source>
        <dbReference type="SAM" id="MobiDB-lite"/>
    </source>
</evidence>
<comment type="caution">
    <text evidence="2">The sequence shown here is derived from an EMBL/GenBank/DDBJ whole genome shotgun (WGS) entry which is preliminary data.</text>
</comment>
<feature type="region of interest" description="Disordered" evidence="1">
    <location>
        <begin position="366"/>
        <end position="406"/>
    </location>
</feature>
<feature type="compositionally biased region" description="Acidic residues" evidence="1">
    <location>
        <begin position="161"/>
        <end position="175"/>
    </location>
</feature>
<feature type="compositionally biased region" description="Basic residues" evidence="1">
    <location>
        <begin position="375"/>
        <end position="387"/>
    </location>
</feature>
<dbReference type="PANTHER" id="PTHR20929:SF11">
    <property type="entry name" value="DYNEIN AXONEMAL INTERMEDIATE CHAIN 7"/>
    <property type="match status" value="1"/>
</dbReference>
<dbReference type="GO" id="GO:0048487">
    <property type="term" value="F:beta-tubulin binding"/>
    <property type="evidence" value="ECO:0007669"/>
    <property type="project" value="TreeGrafter"/>
</dbReference>
<reference evidence="2 3" key="1">
    <citation type="journal article" date="2018" name="PLoS ONE">
        <title>The draft genome of Kipferlia bialata reveals reductive genome evolution in fornicate parasites.</title>
        <authorList>
            <person name="Tanifuji G."/>
            <person name="Takabayashi S."/>
            <person name="Kume K."/>
            <person name="Takagi M."/>
            <person name="Nakayama T."/>
            <person name="Kamikawa R."/>
            <person name="Inagaki Y."/>
            <person name="Hashimoto T."/>
        </authorList>
    </citation>
    <scope>NUCLEOTIDE SEQUENCE [LARGE SCALE GENOMIC DNA]</scope>
    <source>
        <strain evidence="2">NY0173</strain>
    </source>
</reference>
<evidence type="ECO:0000313" key="2">
    <source>
        <dbReference type="EMBL" id="GIQ85471.1"/>
    </source>
</evidence>
<proteinExistence type="predicted"/>
<feature type="non-terminal residue" evidence="2">
    <location>
        <position position="1"/>
    </location>
</feature>
<dbReference type="InterPro" id="IPR023247">
    <property type="entry name" value="IC97/Dnai7-like"/>
</dbReference>
<dbReference type="PANTHER" id="PTHR20929">
    <property type="entry name" value="LUNG ADENOMA SUSCEPTIBILITY 1-RELATED"/>
    <property type="match status" value="1"/>
</dbReference>
<dbReference type="GO" id="GO:0008017">
    <property type="term" value="F:microtubule binding"/>
    <property type="evidence" value="ECO:0007669"/>
    <property type="project" value="TreeGrafter"/>
</dbReference>
<dbReference type="GO" id="GO:0005930">
    <property type="term" value="C:axoneme"/>
    <property type="evidence" value="ECO:0007669"/>
    <property type="project" value="TreeGrafter"/>
</dbReference>
<name>A0A9K3CY97_9EUKA</name>
<dbReference type="EMBL" id="BDIP01001959">
    <property type="protein sequence ID" value="GIQ85471.1"/>
    <property type="molecule type" value="Genomic_DNA"/>
</dbReference>
<dbReference type="Proteomes" id="UP000265618">
    <property type="component" value="Unassembled WGS sequence"/>
</dbReference>
<accession>A0A9K3CY97</accession>
<organism evidence="2 3">
    <name type="scientific">Kipferlia bialata</name>
    <dbReference type="NCBI Taxonomy" id="797122"/>
    <lineage>
        <taxon>Eukaryota</taxon>
        <taxon>Metamonada</taxon>
        <taxon>Carpediemonas-like organisms</taxon>
        <taxon>Kipferlia</taxon>
    </lineage>
</organism>
<gene>
    <name evidence="2" type="ORF">KIPB_007141</name>
</gene>
<keyword evidence="3" id="KW-1185">Reference proteome</keyword>
<dbReference type="AlphaFoldDB" id="A0A9K3CY97"/>
<sequence length="727" mass="77810">EMAKKGLGSLNLSSLAEGGMNGRGGMNMGGRAAGGRISSLSTKGANGAVAAQPALPLGGAPDVGLLKAKRVQQFLKLRVELRRVLFLLWDKCAQHVMRHESEFTHEIGVPVQYSREGGLMLEAKSYQDGQQQRELMDRERQLQMHALATGIEREKETGLGLEEEGAGEAEAEDEDAPTTLAEATSTHLFHLWVNTTKNPRYRDVDFSPTISVTVPQVLALSNSAVRVVIYDTFPDLSCCVDVPALDLDPTVPVLVPHGLCGQLSVLRVPEPADEAKGWAISVVDGTLLSLSLSLSPSTPLLSDEAKGWAISVVDGTSELAEHVAYPSSAGAKATQYPGALHTQGPPPDLSTPEGVLLAARGTVAPIPVVEAPNRRDRRKERKDRKKEKKEDKDEDSDAPPASASGSVYSALGSAVGSGGAMNKHFTVTVTVPESVYVPKVMLAPDAANATQSYKAGTDRASIRDGLMVAAWNERLNSWDPELIIQCDWEPTTRELTFSTGTTGMFALVTSRGRCLPYKHWSLTPLKSHPLADTLPESVAKVIQERSTLKAEEGAEPTTLVSCVVVSLETAEGVGVRVLVAPEGYTILHCVTNARDMPADPRDLGDGGVFSPCFAKLKRRLFSDAASMLLELEGSGIFLLHTTDMDAALLGLAARSARTGKAYAQEAALCACVCDISRPGCRPLVSEVSSSAWARHIPTTLPRAVEADDPWKDVNAVFDETSKRTSVR</sequence>
<evidence type="ECO:0000313" key="3">
    <source>
        <dbReference type="Proteomes" id="UP000265618"/>
    </source>
</evidence>
<dbReference type="OrthoDB" id="10254054at2759"/>
<protein>
    <submittedName>
        <fullName evidence="2">Uncharacterized protein</fullName>
    </submittedName>
</protein>
<feature type="region of interest" description="Disordered" evidence="1">
    <location>
        <begin position="153"/>
        <end position="175"/>
    </location>
</feature>